<gene>
    <name evidence="2" type="ORF">DERF_003270</name>
</gene>
<evidence type="ECO:0000313" key="2">
    <source>
        <dbReference type="EMBL" id="KAH9529383.1"/>
    </source>
</evidence>
<dbReference type="Proteomes" id="UP000790347">
    <property type="component" value="Unassembled WGS sequence"/>
</dbReference>
<evidence type="ECO:0000256" key="1">
    <source>
        <dbReference type="SAM" id="MobiDB-lite"/>
    </source>
</evidence>
<reference evidence="2" key="2">
    <citation type="journal article" date="2022" name="Res Sq">
        <title>Comparative Genomics Reveals Insights into the Divergent Evolution of Astigmatic Mites and Household Pest Adaptations.</title>
        <authorList>
            <person name="Xiong Q."/>
            <person name="Wan A.T.-Y."/>
            <person name="Liu X.-Y."/>
            <person name="Fung C.S.-H."/>
            <person name="Xiao X."/>
            <person name="Malainual N."/>
            <person name="Hou J."/>
            <person name="Wang L."/>
            <person name="Wang M."/>
            <person name="Yang K."/>
            <person name="Cui Y."/>
            <person name="Leung E."/>
            <person name="Nong W."/>
            <person name="Shin S.-K."/>
            <person name="Au S."/>
            <person name="Jeong K.Y."/>
            <person name="Chew F.T."/>
            <person name="Hui J."/>
            <person name="Leung T.F."/>
            <person name="Tungtrongchitr A."/>
            <person name="Zhong N."/>
            <person name="Liu Z."/>
            <person name="Tsui S."/>
        </authorList>
    </citation>
    <scope>NUCLEOTIDE SEQUENCE</scope>
    <source>
        <strain evidence="2">Derf</strain>
        <tissue evidence="2">Whole organism</tissue>
    </source>
</reference>
<feature type="region of interest" description="Disordered" evidence="1">
    <location>
        <begin position="1"/>
        <end position="27"/>
    </location>
</feature>
<comment type="caution">
    <text evidence="2">The sequence shown here is derived from an EMBL/GenBank/DDBJ whole genome shotgun (WGS) entry which is preliminary data.</text>
</comment>
<proteinExistence type="predicted"/>
<reference evidence="2" key="1">
    <citation type="submission" date="2013-05" db="EMBL/GenBank/DDBJ databases">
        <authorList>
            <person name="Yim A.K.Y."/>
            <person name="Chan T.F."/>
            <person name="Ji K.M."/>
            <person name="Liu X.Y."/>
            <person name="Zhou J.W."/>
            <person name="Li R.Q."/>
            <person name="Yang K.Y."/>
            <person name="Li J."/>
            <person name="Li M."/>
            <person name="Law P.T.W."/>
            <person name="Wu Y.L."/>
            <person name="Cai Z.L."/>
            <person name="Qin H."/>
            <person name="Bao Y."/>
            <person name="Leung R.K.K."/>
            <person name="Ng P.K.S."/>
            <person name="Zou J."/>
            <person name="Zhong X.J."/>
            <person name="Ran P.X."/>
            <person name="Zhong N.S."/>
            <person name="Liu Z.G."/>
            <person name="Tsui S.K.W."/>
        </authorList>
    </citation>
    <scope>NUCLEOTIDE SEQUENCE</scope>
    <source>
        <strain evidence="2">Derf</strain>
        <tissue evidence="2">Whole organism</tissue>
    </source>
</reference>
<organism evidence="2 3">
    <name type="scientific">Dermatophagoides farinae</name>
    <name type="common">American house dust mite</name>
    <dbReference type="NCBI Taxonomy" id="6954"/>
    <lineage>
        <taxon>Eukaryota</taxon>
        <taxon>Metazoa</taxon>
        <taxon>Ecdysozoa</taxon>
        <taxon>Arthropoda</taxon>
        <taxon>Chelicerata</taxon>
        <taxon>Arachnida</taxon>
        <taxon>Acari</taxon>
        <taxon>Acariformes</taxon>
        <taxon>Sarcoptiformes</taxon>
        <taxon>Astigmata</taxon>
        <taxon>Psoroptidia</taxon>
        <taxon>Analgoidea</taxon>
        <taxon>Pyroglyphidae</taxon>
        <taxon>Dermatophagoidinae</taxon>
        <taxon>Dermatophagoides</taxon>
    </lineage>
</organism>
<dbReference type="AlphaFoldDB" id="A0A922IH27"/>
<protein>
    <submittedName>
        <fullName evidence="2">Uncharacterized protein</fullName>
    </submittedName>
</protein>
<feature type="compositionally biased region" description="Pro residues" evidence="1">
    <location>
        <begin position="8"/>
        <end position="17"/>
    </location>
</feature>
<name>A0A922IH27_DERFA</name>
<dbReference type="EMBL" id="ASGP02000001">
    <property type="protein sequence ID" value="KAH9529383.1"/>
    <property type="molecule type" value="Genomic_DNA"/>
</dbReference>
<feature type="compositionally biased region" description="Low complexity" evidence="1">
    <location>
        <begin position="18"/>
        <end position="27"/>
    </location>
</feature>
<keyword evidence="3" id="KW-1185">Reference proteome</keyword>
<accession>A0A922IH27</accession>
<sequence>MKREPTELPSPSPPPLLPSSLSLSSSSSSYYRQNGLLFSCYVLIELPRILFKEYEKKIKEETFKL</sequence>
<evidence type="ECO:0000313" key="3">
    <source>
        <dbReference type="Proteomes" id="UP000790347"/>
    </source>
</evidence>